<dbReference type="Gene3D" id="3.40.50.1010">
    <property type="entry name" value="5'-nuclease"/>
    <property type="match status" value="1"/>
</dbReference>
<proteinExistence type="predicted"/>
<name>A0A7T3RFD5_9SPIR</name>
<dbReference type="PANTHER" id="PTHR34610:SF3">
    <property type="entry name" value="SSL7007 PROTEIN"/>
    <property type="match status" value="1"/>
</dbReference>
<accession>A0A7T3RFD5</accession>
<evidence type="ECO:0000313" key="2">
    <source>
        <dbReference type="EMBL" id="QQA02108.1"/>
    </source>
</evidence>
<gene>
    <name evidence="2" type="ORF">IWA51_05905</name>
</gene>
<evidence type="ECO:0000259" key="1">
    <source>
        <dbReference type="SMART" id="SM00670"/>
    </source>
</evidence>
<dbReference type="SUPFAM" id="SSF88723">
    <property type="entry name" value="PIN domain-like"/>
    <property type="match status" value="1"/>
</dbReference>
<dbReference type="EMBL" id="CP064936">
    <property type="protein sequence ID" value="QQA02108.1"/>
    <property type="molecule type" value="Genomic_DNA"/>
</dbReference>
<dbReference type="NCBIfam" id="TIGR00305">
    <property type="entry name" value="putative toxin-antitoxin system toxin component, PIN family"/>
    <property type="match status" value="1"/>
</dbReference>
<evidence type="ECO:0000313" key="3">
    <source>
        <dbReference type="Proteomes" id="UP000595224"/>
    </source>
</evidence>
<dbReference type="RefSeq" id="WP_177527945.1">
    <property type="nucleotide sequence ID" value="NZ_CBCSHE010000006.1"/>
</dbReference>
<reference evidence="2 3" key="1">
    <citation type="submission" date="2020-11" db="EMBL/GenBank/DDBJ databases">
        <title>Treponema Peruensis nv. sp., first commensal Treponema isolated from human feces.</title>
        <authorList>
            <person name="Belkhou C."/>
            <person name="Raes J."/>
        </authorList>
    </citation>
    <scope>NUCLEOTIDE SEQUENCE [LARGE SCALE GENOMIC DNA]</scope>
    <source>
        <strain evidence="2 3">RCC2812</strain>
    </source>
</reference>
<dbReference type="PANTHER" id="PTHR34610">
    <property type="entry name" value="SSL7007 PROTEIN"/>
    <property type="match status" value="1"/>
</dbReference>
<dbReference type="InterPro" id="IPR002850">
    <property type="entry name" value="PIN_toxin-like"/>
</dbReference>
<dbReference type="SMART" id="SM00670">
    <property type="entry name" value="PINc"/>
    <property type="match status" value="1"/>
</dbReference>
<dbReference type="Pfam" id="PF13470">
    <property type="entry name" value="PIN_3"/>
    <property type="match status" value="1"/>
</dbReference>
<dbReference type="AlphaFoldDB" id="A0A7T3RFD5"/>
<dbReference type="KEGG" id="tper:IWA51_05905"/>
<dbReference type="InterPro" id="IPR002716">
    <property type="entry name" value="PIN_dom"/>
</dbReference>
<keyword evidence="3" id="KW-1185">Reference proteome</keyword>
<feature type="domain" description="PIN" evidence="1">
    <location>
        <begin position="1"/>
        <end position="112"/>
    </location>
</feature>
<organism evidence="2 3">
    <name type="scientific">Treponema peruense</name>
    <dbReference type="NCBI Taxonomy" id="2787628"/>
    <lineage>
        <taxon>Bacteria</taxon>
        <taxon>Pseudomonadati</taxon>
        <taxon>Spirochaetota</taxon>
        <taxon>Spirochaetia</taxon>
        <taxon>Spirochaetales</taxon>
        <taxon>Treponemataceae</taxon>
        <taxon>Treponema</taxon>
    </lineage>
</organism>
<dbReference type="Proteomes" id="UP000595224">
    <property type="component" value="Chromosome"/>
</dbReference>
<sequence>MKIVIDTNVVISGTFFGGNPRKILESVVSHDLDASATTEIIDEYQEIVDEMIVRKQGHLRKDLLVPFINSLDLIEPVTTTDVCRDLDDNKFLSCAKDSDSLYIVSGDKDLLELHTFEGIQIITAKNFVEMYLNT</sequence>
<dbReference type="InterPro" id="IPR029060">
    <property type="entry name" value="PIN-like_dom_sf"/>
</dbReference>
<protein>
    <submittedName>
        <fullName evidence="2">Putative toxin-antitoxin system toxin component, PIN family</fullName>
    </submittedName>
</protein>